<accession>A0ABV1G6R3</accession>
<name>A0ABV1G6R3_9FIRM</name>
<feature type="region of interest" description="Disordered" evidence="1">
    <location>
        <begin position="24"/>
        <end position="52"/>
    </location>
</feature>
<gene>
    <name evidence="3" type="ORF">WMO66_07495</name>
</gene>
<dbReference type="RefSeq" id="WP_349135793.1">
    <property type="nucleotide sequence ID" value="NZ_JBBMFF010000210.1"/>
</dbReference>
<evidence type="ECO:0000256" key="1">
    <source>
        <dbReference type="SAM" id="MobiDB-lite"/>
    </source>
</evidence>
<evidence type="ECO:0000313" key="4">
    <source>
        <dbReference type="Proteomes" id="UP001491552"/>
    </source>
</evidence>
<proteinExistence type="predicted"/>
<evidence type="ECO:0000313" key="3">
    <source>
        <dbReference type="EMBL" id="MEQ2511090.1"/>
    </source>
</evidence>
<feature type="chain" id="PRO_5046317835" evidence="2">
    <location>
        <begin position="21"/>
        <end position="241"/>
    </location>
</feature>
<evidence type="ECO:0000256" key="2">
    <source>
        <dbReference type="SAM" id="SignalP"/>
    </source>
</evidence>
<feature type="signal peptide" evidence="2">
    <location>
        <begin position="1"/>
        <end position="20"/>
    </location>
</feature>
<organism evidence="3 4">
    <name type="scientific">Faecousia intestinalis</name>
    <dbReference type="NCBI Taxonomy" id="3133167"/>
    <lineage>
        <taxon>Bacteria</taxon>
        <taxon>Bacillati</taxon>
        <taxon>Bacillota</taxon>
        <taxon>Clostridia</taxon>
        <taxon>Eubacteriales</taxon>
        <taxon>Oscillospiraceae</taxon>
        <taxon>Faecousia</taxon>
    </lineage>
</organism>
<dbReference type="EMBL" id="JBBMFF010000210">
    <property type="protein sequence ID" value="MEQ2511090.1"/>
    <property type="molecule type" value="Genomic_DNA"/>
</dbReference>
<comment type="caution">
    <text evidence="3">The sequence shown here is derived from an EMBL/GenBank/DDBJ whole genome shotgun (WGS) entry which is preliminary data.</text>
</comment>
<keyword evidence="4" id="KW-1185">Reference proteome</keyword>
<reference evidence="3 4" key="1">
    <citation type="submission" date="2024-03" db="EMBL/GenBank/DDBJ databases">
        <title>Human intestinal bacterial collection.</title>
        <authorList>
            <person name="Pauvert C."/>
            <person name="Hitch T.C.A."/>
            <person name="Clavel T."/>
        </authorList>
    </citation>
    <scope>NUCLEOTIDE SEQUENCE [LARGE SCALE GENOMIC DNA]</scope>
    <source>
        <strain evidence="3 4">CLA-AA-H192</strain>
    </source>
</reference>
<dbReference type="Proteomes" id="UP001491552">
    <property type="component" value="Unassembled WGS sequence"/>
</dbReference>
<protein>
    <submittedName>
        <fullName evidence="3">Uncharacterized protein</fullName>
    </submittedName>
</protein>
<keyword evidence="2" id="KW-0732">Signal</keyword>
<dbReference type="PROSITE" id="PS51257">
    <property type="entry name" value="PROKAR_LIPOPROTEIN"/>
    <property type="match status" value="1"/>
</dbReference>
<feature type="compositionally biased region" description="Low complexity" evidence="1">
    <location>
        <begin position="24"/>
        <end position="48"/>
    </location>
</feature>
<sequence>MKHLLRAMGAAMLAALLLSACSTPQEQTEPSAPQTTQATQAATGATEESATEAEELLALPRDLGSGLTLQAVLPFSGPNVDADGAESDQLATIIVQNNGGMAVGAADITLTCEDGAELRFRVTDLPVGGSCYAFELNSAQYTGENRVCAASAEVEPDGSLSVDYRVSVMVQDGGLVLVNMTEDTLHNVTVRYRTDTGGTYFGGLSYMATVEELAPGASQTVLAAECYMGLPSVIAVSADES</sequence>